<gene>
    <name evidence="6" type="ORF">H0A36_05090</name>
</gene>
<comment type="caution">
    <text evidence="6">The sequence shown here is derived from an EMBL/GenBank/DDBJ whole genome shotgun (WGS) entry which is preliminary data.</text>
</comment>
<evidence type="ECO:0000313" key="7">
    <source>
        <dbReference type="Proteomes" id="UP000569732"/>
    </source>
</evidence>
<keyword evidence="3" id="KW-0238">DNA-binding</keyword>
<evidence type="ECO:0000256" key="3">
    <source>
        <dbReference type="ARBA" id="ARBA00023125"/>
    </source>
</evidence>
<name>A0A853ID89_9GAMM</name>
<dbReference type="Pfam" id="PF00589">
    <property type="entry name" value="Phage_integrase"/>
    <property type="match status" value="1"/>
</dbReference>
<keyword evidence="7" id="KW-1185">Reference proteome</keyword>
<sequence>MLTILKRSRANGSVAYRAVVRVKRKGKIVYSESRTFDREKLAKLWGRKRELELQTPEGIQKLKVAKVTIEQLIDRYIKEVDPIKPLGRSKRYTLEQLRCSDLGKIIAAELTSSDVLEHCKIRQSEGAGPATVSQDVTYLRTIFSLCQAGWGLPITSGAIDAARPVLNQLGLIGKSSRRDRRITPEEIKQLSEAFEKRFSKQQANIPMSDIFEFAIDTAMRQNEICSLRWEDLNLDKKTIIIRERKDPKNKHNNHQEVPLLGKSLDIILNSIPKFLMLD</sequence>
<evidence type="ECO:0000256" key="2">
    <source>
        <dbReference type="ARBA" id="ARBA00022908"/>
    </source>
</evidence>
<keyword evidence="2" id="KW-0229">DNA integration</keyword>
<dbReference type="PROSITE" id="PS51898">
    <property type="entry name" value="TYR_RECOMBINASE"/>
    <property type="match status" value="1"/>
</dbReference>
<reference evidence="6 7" key="1">
    <citation type="submission" date="2020-07" db="EMBL/GenBank/DDBJ databases">
        <title>Endozoicomonas sp. nov., isolated from sediment.</title>
        <authorList>
            <person name="Gu T."/>
        </authorList>
    </citation>
    <scope>NUCLEOTIDE SEQUENCE [LARGE SCALE GENOMIC DNA]</scope>
    <source>
        <strain evidence="6 7">SM1973</strain>
    </source>
</reference>
<evidence type="ECO:0000256" key="1">
    <source>
        <dbReference type="ARBA" id="ARBA00008857"/>
    </source>
</evidence>
<dbReference type="Proteomes" id="UP000569732">
    <property type="component" value="Unassembled WGS sequence"/>
</dbReference>
<evidence type="ECO:0000259" key="5">
    <source>
        <dbReference type="PROSITE" id="PS51898"/>
    </source>
</evidence>
<dbReference type="AlphaFoldDB" id="A0A853ID89"/>
<dbReference type="GO" id="GO:0015074">
    <property type="term" value="P:DNA integration"/>
    <property type="evidence" value="ECO:0007669"/>
    <property type="project" value="UniProtKB-KW"/>
</dbReference>
<dbReference type="InterPro" id="IPR013762">
    <property type="entry name" value="Integrase-like_cat_sf"/>
</dbReference>
<dbReference type="PANTHER" id="PTHR30349">
    <property type="entry name" value="PHAGE INTEGRASE-RELATED"/>
    <property type="match status" value="1"/>
</dbReference>
<dbReference type="InterPro" id="IPR002104">
    <property type="entry name" value="Integrase_catalytic"/>
</dbReference>
<protein>
    <submittedName>
        <fullName evidence="6">Tyrosine-type recombinase/integrase</fullName>
    </submittedName>
</protein>
<dbReference type="PANTHER" id="PTHR30349:SF41">
    <property type="entry name" value="INTEGRASE_RECOMBINASE PROTEIN MJ0367-RELATED"/>
    <property type="match status" value="1"/>
</dbReference>
<evidence type="ECO:0000256" key="4">
    <source>
        <dbReference type="ARBA" id="ARBA00023172"/>
    </source>
</evidence>
<dbReference type="GO" id="GO:0006310">
    <property type="term" value="P:DNA recombination"/>
    <property type="evidence" value="ECO:0007669"/>
    <property type="project" value="UniProtKB-KW"/>
</dbReference>
<dbReference type="RefSeq" id="WP_180567412.1">
    <property type="nucleotide sequence ID" value="NZ_JACCKB010000005.1"/>
</dbReference>
<comment type="similarity">
    <text evidence="1">Belongs to the 'phage' integrase family.</text>
</comment>
<feature type="domain" description="Tyr recombinase" evidence="5">
    <location>
        <begin position="177"/>
        <end position="278"/>
    </location>
</feature>
<dbReference type="InterPro" id="IPR050090">
    <property type="entry name" value="Tyrosine_recombinase_XerCD"/>
</dbReference>
<proteinExistence type="inferred from homology"/>
<dbReference type="Gene3D" id="1.10.443.10">
    <property type="entry name" value="Intergrase catalytic core"/>
    <property type="match status" value="1"/>
</dbReference>
<dbReference type="SUPFAM" id="SSF56349">
    <property type="entry name" value="DNA breaking-rejoining enzymes"/>
    <property type="match status" value="1"/>
</dbReference>
<dbReference type="EMBL" id="JACCKB010000005">
    <property type="protein sequence ID" value="NYZ65376.1"/>
    <property type="molecule type" value="Genomic_DNA"/>
</dbReference>
<accession>A0A853ID89</accession>
<dbReference type="InterPro" id="IPR011010">
    <property type="entry name" value="DNA_brk_join_enz"/>
</dbReference>
<keyword evidence="4" id="KW-0233">DNA recombination</keyword>
<organism evidence="6 7">
    <name type="scientific">Spartinivicinus marinus</name>
    <dbReference type="NCBI Taxonomy" id="2994442"/>
    <lineage>
        <taxon>Bacteria</taxon>
        <taxon>Pseudomonadati</taxon>
        <taxon>Pseudomonadota</taxon>
        <taxon>Gammaproteobacteria</taxon>
        <taxon>Oceanospirillales</taxon>
        <taxon>Zooshikellaceae</taxon>
        <taxon>Spartinivicinus</taxon>
    </lineage>
</organism>
<dbReference type="GO" id="GO:0003677">
    <property type="term" value="F:DNA binding"/>
    <property type="evidence" value="ECO:0007669"/>
    <property type="project" value="UniProtKB-KW"/>
</dbReference>
<evidence type="ECO:0000313" key="6">
    <source>
        <dbReference type="EMBL" id="NYZ65376.1"/>
    </source>
</evidence>